<keyword evidence="2" id="KW-0472">Membrane</keyword>
<dbReference type="InterPro" id="IPR001245">
    <property type="entry name" value="Ser-Thr/Tyr_kinase_cat_dom"/>
</dbReference>
<dbReference type="EMBL" id="KL662089">
    <property type="protein sequence ID" value="KFM23191.1"/>
    <property type="molecule type" value="Genomic_DNA"/>
</dbReference>
<feature type="compositionally biased region" description="Basic and acidic residues" evidence="1">
    <location>
        <begin position="634"/>
        <end position="647"/>
    </location>
</feature>
<keyword evidence="4" id="KW-0808">Transferase</keyword>
<dbReference type="PROSITE" id="PS50011">
    <property type="entry name" value="PROTEIN_KINASE_DOM"/>
    <property type="match status" value="1"/>
</dbReference>
<dbReference type="PANTHER" id="PTHR44329:SF214">
    <property type="entry name" value="PROTEIN KINASE DOMAIN-CONTAINING PROTEIN"/>
    <property type="match status" value="1"/>
</dbReference>
<feature type="compositionally biased region" description="Basic and acidic residues" evidence="1">
    <location>
        <begin position="1077"/>
        <end position="1092"/>
    </location>
</feature>
<evidence type="ECO:0000313" key="5">
    <source>
        <dbReference type="Proteomes" id="UP000028924"/>
    </source>
</evidence>
<dbReference type="GeneID" id="23614773"/>
<keyword evidence="4" id="KW-0418">Kinase</keyword>
<feature type="compositionally biased region" description="Low complexity" evidence="1">
    <location>
        <begin position="671"/>
        <end position="680"/>
    </location>
</feature>
<dbReference type="InterPro" id="IPR011009">
    <property type="entry name" value="Kinase-like_dom_sf"/>
</dbReference>
<dbReference type="InterPro" id="IPR000719">
    <property type="entry name" value="Prot_kinase_dom"/>
</dbReference>
<dbReference type="SUPFAM" id="SSF56112">
    <property type="entry name" value="Protein kinase-like (PK-like)"/>
    <property type="match status" value="1"/>
</dbReference>
<sequence length="1270" mass="136907">MREALNDTSITHVVLLDRPGGYVLTEEDFPKDSIWIDGRDVLLEGKGPNPVYLDANYLHDRVHVLNNGFLHQRNFWADDCIAPVDLSICFAKTYQGGKAMMEDMEISDAFCVEQEQSSGLRSLSSTIHYMNLMGLAKSSLDAPPQVQIDARRTQVVDSGWINFPMGSVWRMLNCTLSCTGNVTHELTDSALLGLSKERAWGRWSFLFAARGGPLGFGLAVLGAIVFVRRRNAREGALARLPEQTVAKAQGYCLLRLLGVGHYGRVYLESTRQHFAIKVITVYTPRQLEAAYAECRTMLGIRHPHCAQVHSYFSARMEHSSGSDAYLEQAFQLRGPDAAASPASSAATGTGSLVSTLWRATRLRGSGSSSSDAGTAPSSLAMQVHMVVEFCDHGTLEAAVQSGIFLDPALGRPQMDWVLQTVLEVASGLEYLHAPGRRVVHRDLSAGNVLLASARRGGGDAAPGPAGMRPASTRPFRAVISDFGLSMMLSAAATHRTSHMKGTVAYMSPEVFRTSDVTPALDIYSLGIIMYYVYMGSLPYPDRNPGQVIVEKMREVECGAEERFDIPRDCPAFYRQLILDCTHPQRRERILRRKPASHGPPQPLSAADARRAARLEAEGDNRPRVVAYSDSDSDVESHIRRVKDHLLGGEEAPPEEDPADGMLAGSSTAMERGTSTAAAPSSAASALAASAAGGGGRGMPPATRHLLPSDTLHPGLLALVTGLAVLHRLNPGLGEIVEATAVAVPLSIRLLGPKAGRRDGCDPAAAPLGLPLRHMRHALHAVGVVWTLRFARRALRATREARLHRRLRASASVQALERPATPRRGVSPESPGDDAPHDEEWVVSLRHEAREMRRMLAENDVDLAGTRFEASDAELLRYAAACGLREAQPAALRARAVDAAVGRVVKTLDWQARQRFTPLPRLRRWKRLVDWQGADGGERPILLVRAGRALQLLRPRRHAEFCDVVLSRVADGAGGVLARADRERLHRLFLLEVPLLARWGLRGLIAGLPPATRARVRQVSIDNPAMPVTVAYLSKRRSDVRELGMRRSSSDLNLPPPTTPSAGGTPLASPTSLALDFQRTDSERERERARGEGGETSDEYLTPDASMVEVFASPPDGPGSALLTNGPRPEPSALAVARAAAACTPPQVWRGLGGMLQALAGPGRGRATGGRRAAPFDPGRRSPLSRSAGPCDGFEAGQGGGGEASCSDGEDDALGGVSWAEELEHVREVMGLPASEAGETAGAQQAGQRQVTSFLLLTLVASFLQRVLAPA</sequence>
<dbReference type="eggNOG" id="KOG4721">
    <property type="taxonomic scope" value="Eukaryota"/>
</dbReference>
<keyword evidence="2" id="KW-0812">Transmembrane</keyword>
<dbReference type="Proteomes" id="UP000028924">
    <property type="component" value="Unassembled WGS sequence"/>
</dbReference>
<gene>
    <name evidence="4" type="ORF">F751_3382</name>
</gene>
<dbReference type="InterPro" id="IPR051681">
    <property type="entry name" value="Ser/Thr_Kinases-Pseudokinases"/>
</dbReference>
<feature type="region of interest" description="Disordered" evidence="1">
    <location>
        <begin position="811"/>
        <end position="838"/>
    </location>
</feature>
<keyword evidence="5" id="KW-1185">Reference proteome</keyword>
<dbReference type="Gene3D" id="3.30.200.20">
    <property type="entry name" value="Phosphorylase Kinase, domain 1"/>
    <property type="match status" value="1"/>
</dbReference>
<feature type="region of interest" description="Disordered" evidence="1">
    <location>
        <begin position="1042"/>
        <end position="1102"/>
    </location>
</feature>
<feature type="domain" description="Protein kinase" evidence="3">
    <location>
        <begin position="251"/>
        <end position="604"/>
    </location>
</feature>
<accession>A0A087SBT7</accession>
<dbReference type="GO" id="GO:0004674">
    <property type="term" value="F:protein serine/threonine kinase activity"/>
    <property type="evidence" value="ECO:0007669"/>
    <property type="project" value="TreeGrafter"/>
</dbReference>
<protein>
    <submittedName>
        <fullName evidence="4">Mitogen-activated protein kinase kinase kinase 13-A</fullName>
    </submittedName>
</protein>
<feature type="region of interest" description="Disordered" evidence="1">
    <location>
        <begin position="591"/>
        <end position="680"/>
    </location>
</feature>
<evidence type="ECO:0000259" key="3">
    <source>
        <dbReference type="PROSITE" id="PS50011"/>
    </source>
</evidence>
<feature type="compositionally biased region" description="Basic and acidic residues" evidence="1">
    <location>
        <begin position="607"/>
        <end position="622"/>
    </location>
</feature>
<dbReference type="PROSITE" id="PS00109">
    <property type="entry name" value="PROTEIN_KINASE_TYR"/>
    <property type="match status" value="1"/>
</dbReference>
<reference evidence="4 5" key="1">
    <citation type="journal article" date="2014" name="BMC Genomics">
        <title>Oil accumulation mechanisms of the oleaginous microalga Chlorella protothecoides revealed through its genome, transcriptomes, and proteomes.</title>
        <authorList>
            <person name="Gao C."/>
            <person name="Wang Y."/>
            <person name="Shen Y."/>
            <person name="Yan D."/>
            <person name="He X."/>
            <person name="Dai J."/>
            <person name="Wu Q."/>
        </authorList>
    </citation>
    <scope>NUCLEOTIDE SEQUENCE [LARGE SCALE GENOMIC DNA]</scope>
    <source>
        <strain evidence="4 5">0710</strain>
    </source>
</reference>
<evidence type="ECO:0000313" key="4">
    <source>
        <dbReference type="EMBL" id="KFM23191.1"/>
    </source>
</evidence>
<keyword evidence="2" id="KW-1133">Transmembrane helix</keyword>
<dbReference type="PANTHER" id="PTHR44329">
    <property type="entry name" value="SERINE/THREONINE-PROTEIN KINASE TNNI3K-RELATED"/>
    <property type="match status" value="1"/>
</dbReference>
<dbReference type="OrthoDB" id="4062651at2759"/>
<feature type="region of interest" description="Disordered" evidence="1">
    <location>
        <begin position="1159"/>
        <end position="1209"/>
    </location>
</feature>
<feature type="transmembrane region" description="Helical" evidence="2">
    <location>
        <begin position="205"/>
        <end position="227"/>
    </location>
</feature>
<dbReference type="AlphaFoldDB" id="A0A087SBT7"/>
<name>A0A087SBT7_AUXPR</name>
<dbReference type="Gene3D" id="1.10.510.10">
    <property type="entry name" value="Transferase(Phosphotransferase) domain 1"/>
    <property type="match status" value="1"/>
</dbReference>
<dbReference type="Pfam" id="PF07714">
    <property type="entry name" value="PK_Tyr_Ser-Thr"/>
    <property type="match status" value="1"/>
</dbReference>
<dbReference type="KEGG" id="apro:F751_3382"/>
<organism evidence="4 5">
    <name type="scientific">Auxenochlorella protothecoides</name>
    <name type="common">Green microalga</name>
    <name type="synonym">Chlorella protothecoides</name>
    <dbReference type="NCBI Taxonomy" id="3075"/>
    <lineage>
        <taxon>Eukaryota</taxon>
        <taxon>Viridiplantae</taxon>
        <taxon>Chlorophyta</taxon>
        <taxon>core chlorophytes</taxon>
        <taxon>Trebouxiophyceae</taxon>
        <taxon>Chlorellales</taxon>
        <taxon>Chlorellaceae</taxon>
        <taxon>Auxenochlorella</taxon>
    </lineage>
</organism>
<evidence type="ECO:0000256" key="2">
    <source>
        <dbReference type="SAM" id="Phobius"/>
    </source>
</evidence>
<dbReference type="GO" id="GO:0005524">
    <property type="term" value="F:ATP binding"/>
    <property type="evidence" value="ECO:0007669"/>
    <property type="project" value="InterPro"/>
</dbReference>
<dbReference type="RefSeq" id="XP_011396061.1">
    <property type="nucleotide sequence ID" value="XM_011397759.1"/>
</dbReference>
<proteinExistence type="predicted"/>
<dbReference type="InterPro" id="IPR008266">
    <property type="entry name" value="Tyr_kinase_AS"/>
</dbReference>
<evidence type="ECO:0000256" key="1">
    <source>
        <dbReference type="SAM" id="MobiDB-lite"/>
    </source>
</evidence>